<evidence type="ECO:0000256" key="2">
    <source>
        <dbReference type="ARBA" id="ARBA00022679"/>
    </source>
</evidence>
<keyword evidence="2 6" id="KW-0808">Transferase</keyword>
<evidence type="ECO:0000259" key="5">
    <source>
        <dbReference type="Pfam" id="PF13439"/>
    </source>
</evidence>
<dbReference type="GO" id="GO:0016757">
    <property type="term" value="F:glycosyltransferase activity"/>
    <property type="evidence" value="ECO:0007669"/>
    <property type="project" value="UniProtKB-KW"/>
</dbReference>
<feature type="domain" description="Glycosyl transferase family 1" evidence="3">
    <location>
        <begin position="536"/>
        <end position="671"/>
    </location>
</feature>
<dbReference type="AlphaFoldDB" id="A0A839R2V8"/>
<feature type="domain" description="Glycosyltransferase subfamily 4-like N-terminal" evidence="5">
    <location>
        <begin position="348"/>
        <end position="509"/>
    </location>
</feature>
<dbReference type="SUPFAM" id="SSF53756">
    <property type="entry name" value="UDP-Glycosyltransferase/glycogen phosphorylase"/>
    <property type="match status" value="1"/>
</dbReference>
<dbReference type="Proteomes" id="UP000568050">
    <property type="component" value="Unassembled WGS sequence"/>
</dbReference>
<dbReference type="InterPro" id="IPR001173">
    <property type="entry name" value="Glyco_trans_2-like"/>
</dbReference>
<accession>A0A839R2V8</accession>
<dbReference type="Pfam" id="PF00535">
    <property type="entry name" value="Glycos_transf_2"/>
    <property type="match status" value="1"/>
</dbReference>
<dbReference type="InterPro" id="IPR001296">
    <property type="entry name" value="Glyco_trans_1"/>
</dbReference>
<dbReference type="Pfam" id="PF13439">
    <property type="entry name" value="Glyco_transf_4"/>
    <property type="match status" value="1"/>
</dbReference>
<dbReference type="PANTHER" id="PTHR43685:SF3">
    <property type="entry name" value="SLR2126 PROTEIN"/>
    <property type="match status" value="1"/>
</dbReference>
<keyword evidence="7" id="KW-1185">Reference proteome</keyword>
<proteinExistence type="predicted"/>
<sequence length="707" mass="76068">MSDPTARAAHRDRVDAPVASVIVPSYRGADRVPALLDSLAAQQDGTPPFEVIVVVDGVDDGTPAIVDAETRIDARAIVFPENRGRVAALNAGFDAARGDVLIRCDDDLVVPPGYISAHVRAHVGEGECAAVGLTRDIHNDSAYARAYGRAAAVASARRAGALPADQRWTLWAASCSVPRAVHDRLGGYSSAYTSYGWEDIDYGWRLHDAGIPIVIAGGADAEHHGPARSAAARSAKAFDSGSARALFHRRHPSAPLPTPTTPPGLWGRAVDLAARTMRRGPGALPAMADRAARVLPAPVARKIIAVSVEGAALAGHRHAERTALATTDHAGARRPRIAIAHDYLTQRGGAERLVLSIVRAFPDAEVHTLFYEPDQTYPEYRDVRIRTSPLNGIGLFRRDPRLALPLLAPAASALRIDADLVIASSSGWAHAFGRTGAMAVYCHSPARWLYVADDYLGSAGRLSPQRLALAVLTAPLKAWDQRAARAADTYRGNSTVVRERIRRVYGIDAPTLFPPFSPSVADGEQTMPAGVTGWGEDGGHYLVVSRLQPYKHVDRVIAAFRDTPERRLIVIGRGPLRDQLRSDAPANVRLLEDLTDAEMRWAYAHARALIAASHEDFGLTPLEAGAHGIPTIALRAGGYLDTIREGTNGLFFDAPVPADIRDAVDRFEQHPPFGADGIRAHAETFSEERFIRELHRLADQLAPSSTP</sequence>
<evidence type="ECO:0000313" key="7">
    <source>
        <dbReference type="Proteomes" id="UP000568050"/>
    </source>
</evidence>
<evidence type="ECO:0000259" key="4">
    <source>
        <dbReference type="Pfam" id="PF00535"/>
    </source>
</evidence>
<gene>
    <name evidence="6" type="ORF">FHX50_001803</name>
</gene>
<evidence type="ECO:0000259" key="3">
    <source>
        <dbReference type="Pfam" id="PF00534"/>
    </source>
</evidence>
<dbReference type="Pfam" id="PF00534">
    <property type="entry name" value="Glycos_transf_1"/>
    <property type="match status" value="1"/>
</dbReference>
<dbReference type="RefSeq" id="WP_183376742.1">
    <property type="nucleotide sequence ID" value="NZ_CBCSFZ010000011.1"/>
</dbReference>
<protein>
    <submittedName>
        <fullName evidence="6">Glycosyltransferase involved in cell wall biosynthesis</fullName>
    </submittedName>
</protein>
<name>A0A839R2V8_9MICO</name>
<dbReference type="EMBL" id="JACHWP010000006">
    <property type="protein sequence ID" value="MBB3023506.1"/>
    <property type="molecule type" value="Genomic_DNA"/>
</dbReference>
<dbReference type="InterPro" id="IPR028098">
    <property type="entry name" value="Glyco_trans_4-like_N"/>
</dbReference>
<dbReference type="SUPFAM" id="SSF53448">
    <property type="entry name" value="Nucleotide-diphospho-sugar transferases"/>
    <property type="match status" value="1"/>
</dbReference>
<reference evidence="6 7" key="1">
    <citation type="submission" date="2020-08" db="EMBL/GenBank/DDBJ databases">
        <title>Sequencing the genomes of 1000 actinobacteria strains.</title>
        <authorList>
            <person name="Klenk H.-P."/>
        </authorList>
    </citation>
    <scope>NUCLEOTIDE SEQUENCE [LARGE SCALE GENOMIC DNA]</scope>
    <source>
        <strain evidence="6 7">DSM 23040</strain>
    </source>
</reference>
<comment type="caution">
    <text evidence="6">The sequence shown here is derived from an EMBL/GenBank/DDBJ whole genome shotgun (WGS) entry which is preliminary data.</text>
</comment>
<dbReference type="PANTHER" id="PTHR43685">
    <property type="entry name" value="GLYCOSYLTRANSFERASE"/>
    <property type="match status" value="1"/>
</dbReference>
<evidence type="ECO:0000256" key="1">
    <source>
        <dbReference type="ARBA" id="ARBA00022676"/>
    </source>
</evidence>
<feature type="domain" description="Glycosyltransferase 2-like" evidence="4">
    <location>
        <begin position="20"/>
        <end position="144"/>
    </location>
</feature>
<dbReference type="InterPro" id="IPR029044">
    <property type="entry name" value="Nucleotide-diphossugar_trans"/>
</dbReference>
<dbReference type="InterPro" id="IPR050834">
    <property type="entry name" value="Glycosyltransf_2"/>
</dbReference>
<organism evidence="6 7">
    <name type="scientific">Helcobacillus massiliensis</name>
    <dbReference type="NCBI Taxonomy" id="521392"/>
    <lineage>
        <taxon>Bacteria</taxon>
        <taxon>Bacillati</taxon>
        <taxon>Actinomycetota</taxon>
        <taxon>Actinomycetes</taxon>
        <taxon>Micrococcales</taxon>
        <taxon>Dermabacteraceae</taxon>
        <taxon>Helcobacillus</taxon>
    </lineage>
</organism>
<dbReference type="Gene3D" id="3.40.50.2000">
    <property type="entry name" value="Glycogen Phosphorylase B"/>
    <property type="match status" value="2"/>
</dbReference>
<dbReference type="Gene3D" id="3.90.550.10">
    <property type="entry name" value="Spore Coat Polysaccharide Biosynthesis Protein SpsA, Chain A"/>
    <property type="match status" value="1"/>
</dbReference>
<dbReference type="CDD" id="cd00761">
    <property type="entry name" value="Glyco_tranf_GTA_type"/>
    <property type="match status" value="1"/>
</dbReference>
<keyword evidence="1" id="KW-0328">Glycosyltransferase</keyword>
<evidence type="ECO:0000313" key="6">
    <source>
        <dbReference type="EMBL" id="MBB3023506.1"/>
    </source>
</evidence>